<accession>A0ABU4S1V0</accession>
<name>A0ABU4S1V0_9GAMM</name>
<organism evidence="3 4">
    <name type="scientific">Gilvimarinus gilvus</name>
    <dbReference type="NCBI Taxonomy" id="3058038"/>
    <lineage>
        <taxon>Bacteria</taxon>
        <taxon>Pseudomonadati</taxon>
        <taxon>Pseudomonadota</taxon>
        <taxon>Gammaproteobacteria</taxon>
        <taxon>Cellvibrionales</taxon>
        <taxon>Cellvibrionaceae</taxon>
        <taxon>Gilvimarinus</taxon>
    </lineage>
</organism>
<dbReference type="InterPro" id="IPR025433">
    <property type="entry name" value="DUF4168"/>
</dbReference>
<gene>
    <name evidence="3" type="ORF">SCD92_17250</name>
</gene>
<reference evidence="3 4" key="1">
    <citation type="submission" date="2023-11" db="EMBL/GenBank/DDBJ databases">
        <title>Gilvimarinus fulvus sp. nov., isolated from the surface of Kelp.</title>
        <authorList>
            <person name="Sun Y.Y."/>
            <person name="Gong Y."/>
            <person name="Du Z.J."/>
        </authorList>
    </citation>
    <scope>NUCLEOTIDE SEQUENCE [LARGE SCALE GENOMIC DNA]</scope>
    <source>
        <strain evidence="3 4">SDUM040013</strain>
    </source>
</reference>
<dbReference type="Proteomes" id="UP001273505">
    <property type="component" value="Unassembled WGS sequence"/>
</dbReference>
<evidence type="ECO:0000313" key="4">
    <source>
        <dbReference type="Proteomes" id="UP001273505"/>
    </source>
</evidence>
<evidence type="ECO:0000259" key="2">
    <source>
        <dbReference type="Pfam" id="PF13767"/>
    </source>
</evidence>
<comment type="caution">
    <text evidence="3">The sequence shown here is derived from an EMBL/GenBank/DDBJ whole genome shotgun (WGS) entry which is preliminary data.</text>
</comment>
<proteinExistence type="predicted"/>
<protein>
    <submittedName>
        <fullName evidence="3">DUF4168 domain-containing protein</fullName>
    </submittedName>
</protein>
<feature type="chain" id="PRO_5045216392" evidence="1">
    <location>
        <begin position="25"/>
        <end position="142"/>
    </location>
</feature>
<keyword evidence="4" id="KW-1185">Reference proteome</keyword>
<evidence type="ECO:0000313" key="3">
    <source>
        <dbReference type="EMBL" id="MDX6851128.1"/>
    </source>
</evidence>
<feature type="domain" description="DUF4168" evidence="2">
    <location>
        <begin position="48"/>
        <end position="124"/>
    </location>
</feature>
<feature type="signal peptide" evidence="1">
    <location>
        <begin position="1"/>
        <end position="24"/>
    </location>
</feature>
<sequence>MKPAMQSLCGALVAATLASGAVHAEKATTQSPDTSALPSASASAMKVSEGQVAEFADAYVAVQSLSRQYGSQLQQITDPEKKQSIQQQAQSQMQTAIKDSGLSLSEYKNIANAANQSEALRQRITVAVNNIIQPEKTEESGS</sequence>
<dbReference type="EMBL" id="JAXAFO010000040">
    <property type="protein sequence ID" value="MDX6851128.1"/>
    <property type="molecule type" value="Genomic_DNA"/>
</dbReference>
<keyword evidence="1" id="KW-0732">Signal</keyword>
<evidence type="ECO:0000256" key="1">
    <source>
        <dbReference type="SAM" id="SignalP"/>
    </source>
</evidence>
<dbReference type="Pfam" id="PF13767">
    <property type="entry name" value="DUF4168"/>
    <property type="match status" value="1"/>
</dbReference>
<dbReference type="RefSeq" id="WP_302721688.1">
    <property type="nucleotide sequence ID" value="NZ_JAULRU010000371.1"/>
</dbReference>